<sequence length="469" mass="52249">MYKISPNIIIEVSRDGLEGYITIVGKPQDYSEEFTEGIYSDGEIEGIIEEVKKVIKIGLDEDTLKRALYERYYNTKILIAEGFKPVNGKDGYIKYFFDLEKKIAPKVLEDGTVNYRELNIINNVSKGDVLAELVPPKEGKDGLKVTGETISYKKGKSPVLRYGKNVRLLDNGVTLVATKDGHVEIKGGKIVVSDVYEVENVDNTVGNIYFNGSVFVKGNVYNGFQIKADGDVVINGLIEGAYVENGGDVVVKRGIQGLNKLTIKTAGRVTTRFIENAIINSKMTITAEAIMHSQVFTKEDITLIGKRGLIVGGVCRAGKNIHAKTIGSSMATKTILEVGTDPELKDKSEKLKNEIEQLEENLGKIMKSLELMNKLKNIRSLNNDQAEMYSKLIMTKETLEEDLNKLKDEYEFIRVQIESISRGKIKVADTVYPGVKIVIGNGTMTVRDELKRCTFYNEGGEIRIGPYWE</sequence>
<evidence type="ECO:0000313" key="4">
    <source>
        <dbReference type="Proteomes" id="UP000198828"/>
    </source>
</evidence>
<dbReference type="InterPro" id="IPR005646">
    <property type="entry name" value="FapA"/>
</dbReference>
<keyword evidence="1" id="KW-0175">Coiled coil</keyword>
<dbReference type="SUPFAM" id="SSF63848">
    <property type="entry name" value="Cell-division inhibitor MinC, C-terminal domain"/>
    <property type="match status" value="1"/>
</dbReference>
<dbReference type="Pfam" id="PF03961">
    <property type="entry name" value="FapA"/>
    <property type="match status" value="1"/>
</dbReference>
<feature type="domain" description="Flagellar Assembly Protein A N-terminal region" evidence="2">
    <location>
        <begin position="8"/>
        <end position="187"/>
    </location>
</feature>
<evidence type="ECO:0000256" key="1">
    <source>
        <dbReference type="SAM" id="Coils"/>
    </source>
</evidence>
<organism evidence="3 4">
    <name type="scientific">Tepidimicrobium xylanilyticum</name>
    <dbReference type="NCBI Taxonomy" id="1123352"/>
    <lineage>
        <taxon>Bacteria</taxon>
        <taxon>Bacillati</taxon>
        <taxon>Bacillota</taxon>
        <taxon>Tissierellia</taxon>
        <taxon>Tissierellales</taxon>
        <taxon>Tepidimicrobiaceae</taxon>
        <taxon>Tepidimicrobium</taxon>
    </lineage>
</organism>
<dbReference type="GO" id="GO:0000902">
    <property type="term" value="P:cell morphogenesis"/>
    <property type="evidence" value="ECO:0007669"/>
    <property type="project" value="InterPro"/>
</dbReference>
<dbReference type="InterPro" id="IPR046865">
    <property type="entry name" value="FapA_b_solenoid"/>
</dbReference>
<evidence type="ECO:0000313" key="3">
    <source>
        <dbReference type="EMBL" id="SDX03183.1"/>
    </source>
</evidence>
<gene>
    <name evidence="3" type="ORF">SAMN05660923_01593</name>
</gene>
<dbReference type="EMBL" id="FNNG01000006">
    <property type="protein sequence ID" value="SDX03183.1"/>
    <property type="molecule type" value="Genomic_DNA"/>
</dbReference>
<feature type="coiled-coil region" evidence="1">
    <location>
        <begin position="341"/>
        <end position="416"/>
    </location>
</feature>
<name>A0A1H2YDA1_9FIRM</name>
<reference evidence="3 4" key="1">
    <citation type="submission" date="2016-10" db="EMBL/GenBank/DDBJ databases">
        <authorList>
            <person name="de Groot N.N."/>
        </authorList>
    </citation>
    <scope>NUCLEOTIDE SEQUENCE [LARGE SCALE GENOMIC DNA]</scope>
    <source>
        <strain evidence="3 4">DSM 23310</strain>
    </source>
</reference>
<accession>A0A1H2YDA1</accession>
<proteinExistence type="predicted"/>
<dbReference type="InterPro" id="IPR046866">
    <property type="entry name" value="FapA_N"/>
</dbReference>
<dbReference type="PANTHER" id="PTHR38032:SF1">
    <property type="entry name" value="RNA-BINDING PROTEIN KHPB N-TERMINAL DOMAIN-CONTAINING PROTEIN"/>
    <property type="match status" value="1"/>
</dbReference>
<dbReference type="RefSeq" id="WP_093752549.1">
    <property type="nucleotide sequence ID" value="NZ_BSYN01000006.1"/>
</dbReference>
<keyword evidence="4" id="KW-1185">Reference proteome</keyword>
<dbReference type="OrthoDB" id="9816426at2"/>
<dbReference type="InterPro" id="IPR036145">
    <property type="entry name" value="MinC_C_sf"/>
</dbReference>
<evidence type="ECO:0000259" key="2">
    <source>
        <dbReference type="Pfam" id="PF20250"/>
    </source>
</evidence>
<dbReference type="PANTHER" id="PTHR38032">
    <property type="entry name" value="POLYMERASE-RELATED"/>
    <property type="match status" value="1"/>
</dbReference>
<dbReference type="AlphaFoldDB" id="A0A1H2YDA1"/>
<protein>
    <recommendedName>
        <fullName evidence="2">Flagellar Assembly Protein A N-terminal region domain-containing protein</fullName>
    </recommendedName>
</protein>
<dbReference type="Pfam" id="PF20250">
    <property type="entry name" value="FapA_N"/>
    <property type="match status" value="1"/>
</dbReference>
<dbReference type="Proteomes" id="UP000198828">
    <property type="component" value="Unassembled WGS sequence"/>
</dbReference>